<dbReference type="InParanoid" id="D2I8K3"/>
<sequence length="137" mass="14603">MALGSSSPPVSPSPCSAQGQAHWGHSEGAGAPGQQQTLTGADGAEAFWLAAQDQDNDPLIYEISGQFAYFFTVIPTTGEVKLASPLDYETLYLFPITISVSDGHNNPVLRAMQVIVEDRNDNAPIFQNTGFSTSINE</sequence>
<keyword evidence="4 8" id="KW-0106">Calcium</keyword>
<comment type="subcellular location">
    <subcellularLocation>
        <location evidence="1">Membrane</location>
    </subcellularLocation>
</comment>
<evidence type="ECO:0000256" key="5">
    <source>
        <dbReference type="ARBA" id="ARBA00022889"/>
    </source>
</evidence>
<proteinExistence type="predicted"/>
<evidence type="ECO:0000256" key="4">
    <source>
        <dbReference type="ARBA" id="ARBA00022837"/>
    </source>
</evidence>
<evidence type="ECO:0000256" key="7">
    <source>
        <dbReference type="ARBA" id="ARBA00023136"/>
    </source>
</evidence>
<feature type="domain" description="Cadherin" evidence="10">
    <location>
        <begin position="49"/>
        <end position="126"/>
    </location>
</feature>
<feature type="non-terminal residue" evidence="11">
    <location>
        <position position="137"/>
    </location>
</feature>
<dbReference type="InterPro" id="IPR050971">
    <property type="entry name" value="Cadherin-domain_protein"/>
</dbReference>
<dbReference type="GO" id="GO:0005509">
    <property type="term" value="F:calcium ion binding"/>
    <property type="evidence" value="ECO:0007669"/>
    <property type="project" value="UniProtKB-UniRule"/>
</dbReference>
<keyword evidence="5" id="KW-0130">Cell adhesion</keyword>
<dbReference type="Pfam" id="PF00028">
    <property type="entry name" value="Cadherin"/>
    <property type="match status" value="1"/>
</dbReference>
<dbReference type="PANTHER" id="PTHR24025:SF23">
    <property type="entry name" value="NEURAL-CADHERIN"/>
    <property type="match status" value="1"/>
</dbReference>
<evidence type="ECO:0000256" key="6">
    <source>
        <dbReference type="ARBA" id="ARBA00022989"/>
    </source>
</evidence>
<feature type="compositionally biased region" description="Low complexity" evidence="9">
    <location>
        <begin position="1"/>
        <end position="16"/>
    </location>
</feature>
<dbReference type="FunFam" id="2.60.40.60:FF:000264">
    <property type="entry name" value="Cadherin-related family member 2"/>
    <property type="match status" value="1"/>
</dbReference>
<evidence type="ECO:0000256" key="2">
    <source>
        <dbReference type="ARBA" id="ARBA00022692"/>
    </source>
</evidence>
<dbReference type="InterPro" id="IPR015919">
    <property type="entry name" value="Cadherin-like_sf"/>
</dbReference>
<evidence type="ECO:0000256" key="9">
    <source>
        <dbReference type="SAM" id="MobiDB-lite"/>
    </source>
</evidence>
<dbReference type="PROSITE" id="PS00232">
    <property type="entry name" value="CADHERIN_1"/>
    <property type="match status" value="1"/>
</dbReference>
<dbReference type="EMBL" id="GL197267">
    <property type="protein sequence ID" value="EFB12873.1"/>
    <property type="molecule type" value="Genomic_DNA"/>
</dbReference>
<protein>
    <recommendedName>
        <fullName evidence="10">Cadherin domain-containing protein</fullName>
    </recommendedName>
</protein>
<evidence type="ECO:0000313" key="11">
    <source>
        <dbReference type="EMBL" id="EFB12873.1"/>
    </source>
</evidence>
<dbReference type="GO" id="GO:0005886">
    <property type="term" value="C:plasma membrane"/>
    <property type="evidence" value="ECO:0007669"/>
    <property type="project" value="InterPro"/>
</dbReference>
<organism evidence="11">
    <name type="scientific">Ailuropoda melanoleuca</name>
    <name type="common">Giant panda</name>
    <dbReference type="NCBI Taxonomy" id="9646"/>
    <lineage>
        <taxon>Eukaryota</taxon>
        <taxon>Metazoa</taxon>
        <taxon>Chordata</taxon>
        <taxon>Craniata</taxon>
        <taxon>Vertebrata</taxon>
        <taxon>Euteleostomi</taxon>
        <taxon>Mammalia</taxon>
        <taxon>Eutheria</taxon>
        <taxon>Laurasiatheria</taxon>
        <taxon>Carnivora</taxon>
        <taxon>Caniformia</taxon>
        <taxon>Ursidae</taxon>
        <taxon>Ailuropoda</taxon>
    </lineage>
</organism>
<gene>
    <name evidence="11" type="ORF">PANDA_022434</name>
</gene>
<keyword evidence="3" id="KW-0677">Repeat</keyword>
<evidence type="ECO:0000256" key="1">
    <source>
        <dbReference type="ARBA" id="ARBA00004370"/>
    </source>
</evidence>
<evidence type="ECO:0000256" key="3">
    <source>
        <dbReference type="ARBA" id="ARBA00022737"/>
    </source>
</evidence>
<dbReference type="SUPFAM" id="SSF49313">
    <property type="entry name" value="Cadherin-like"/>
    <property type="match status" value="1"/>
</dbReference>
<keyword evidence="7" id="KW-0472">Membrane</keyword>
<dbReference type="InterPro" id="IPR002126">
    <property type="entry name" value="Cadherin-like_dom"/>
</dbReference>
<dbReference type="GO" id="GO:0005911">
    <property type="term" value="C:cell-cell junction"/>
    <property type="evidence" value="ECO:0007669"/>
    <property type="project" value="TreeGrafter"/>
</dbReference>
<dbReference type="PRINTS" id="PR00205">
    <property type="entry name" value="CADHERIN"/>
</dbReference>
<dbReference type="PANTHER" id="PTHR24025">
    <property type="entry name" value="DESMOGLEIN FAMILY MEMBER"/>
    <property type="match status" value="1"/>
</dbReference>
<dbReference type="Gene3D" id="2.60.40.60">
    <property type="entry name" value="Cadherins"/>
    <property type="match status" value="1"/>
</dbReference>
<evidence type="ECO:0000259" key="10">
    <source>
        <dbReference type="PROSITE" id="PS50268"/>
    </source>
</evidence>
<dbReference type="PROSITE" id="PS50268">
    <property type="entry name" value="CADHERIN_2"/>
    <property type="match status" value="1"/>
</dbReference>
<accession>D2I8K3</accession>
<evidence type="ECO:0000256" key="8">
    <source>
        <dbReference type="PROSITE-ProRule" id="PRU00043"/>
    </source>
</evidence>
<feature type="region of interest" description="Disordered" evidence="9">
    <location>
        <begin position="1"/>
        <end position="37"/>
    </location>
</feature>
<reference evidence="11" key="1">
    <citation type="journal article" date="2010" name="Nature">
        <title>The sequence and de novo assembly of the giant panda genome.</title>
        <authorList>
            <person name="Li R."/>
            <person name="Fan W."/>
            <person name="Tian G."/>
            <person name="Zhu H."/>
            <person name="He L."/>
            <person name="Cai J."/>
            <person name="Huang Q."/>
            <person name="Cai Q."/>
            <person name="Li B."/>
            <person name="Bai Y."/>
            <person name="Zhang Z."/>
            <person name="Zhang Y."/>
            <person name="Wang W."/>
            <person name="Li J."/>
            <person name="Wei F."/>
            <person name="Li H."/>
            <person name="Jian M."/>
            <person name="Li J."/>
            <person name="Zhang Z."/>
            <person name="Nielsen R."/>
            <person name="Li D."/>
            <person name="Gu W."/>
            <person name="Yang Z."/>
            <person name="Xuan Z."/>
            <person name="Ryder O.A."/>
            <person name="Leung F.C."/>
            <person name="Zhou Y."/>
            <person name="Cao J."/>
            <person name="Sun X."/>
            <person name="Fu Y."/>
            <person name="Fang X."/>
            <person name="Guo X."/>
            <person name="Wang B."/>
            <person name="Hou R."/>
            <person name="Shen F."/>
            <person name="Mu B."/>
            <person name="Ni P."/>
            <person name="Lin R."/>
            <person name="Qian W."/>
            <person name="Wang G."/>
            <person name="Yu C."/>
            <person name="Nie W."/>
            <person name="Wang J."/>
            <person name="Wu Z."/>
            <person name="Liang H."/>
            <person name="Min J."/>
            <person name="Wu Q."/>
            <person name="Cheng S."/>
            <person name="Ruan J."/>
            <person name="Wang M."/>
            <person name="Shi Z."/>
            <person name="Wen M."/>
            <person name="Liu B."/>
            <person name="Ren X."/>
            <person name="Zheng H."/>
            <person name="Dong D."/>
            <person name="Cook K."/>
            <person name="Shan G."/>
            <person name="Zhang H."/>
            <person name="Kosiol C."/>
            <person name="Xie X."/>
            <person name="Lu Z."/>
            <person name="Zheng H."/>
            <person name="Li Y."/>
            <person name="Steiner C.C."/>
            <person name="Lam T.T."/>
            <person name="Lin S."/>
            <person name="Zhang Q."/>
            <person name="Li G."/>
            <person name="Tian J."/>
            <person name="Gong T."/>
            <person name="Liu H."/>
            <person name="Zhang D."/>
            <person name="Fang L."/>
            <person name="Ye C."/>
            <person name="Zhang J."/>
            <person name="Hu W."/>
            <person name="Xu A."/>
            <person name="Ren Y."/>
            <person name="Zhang G."/>
            <person name="Bruford M.W."/>
            <person name="Li Q."/>
            <person name="Ma L."/>
            <person name="Guo Y."/>
            <person name="An N."/>
            <person name="Hu Y."/>
            <person name="Zheng Y."/>
            <person name="Shi Y."/>
            <person name="Li Z."/>
            <person name="Liu Q."/>
            <person name="Chen Y."/>
            <person name="Zhao J."/>
            <person name="Qu N."/>
            <person name="Zhao S."/>
            <person name="Tian F."/>
            <person name="Wang X."/>
            <person name="Wang H."/>
            <person name="Xu L."/>
            <person name="Liu X."/>
            <person name="Vinar T."/>
            <person name="Wang Y."/>
            <person name="Lam T.W."/>
            <person name="Yiu S.M."/>
            <person name="Liu S."/>
            <person name="Zhang H."/>
            <person name="Li D."/>
            <person name="Huang Y."/>
            <person name="Wang X."/>
            <person name="Yang G."/>
            <person name="Jiang Z."/>
            <person name="Wang J."/>
            <person name="Qin N."/>
            <person name="Li L."/>
            <person name="Li J."/>
            <person name="Bolund L."/>
            <person name="Kristiansen K."/>
            <person name="Wong G.K."/>
            <person name="Olson M."/>
            <person name="Zhang X."/>
            <person name="Li S."/>
            <person name="Yang H."/>
            <person name="Wang J."/>
            <person name="Wang J."/>
        </authorList>
    </citation>
    <scope>NUCLEOTIDE SEQUENCE [LARGE SCALE GENOMIC DNA]</scope>
</reference>
<keyword evidence="6" id="KW-1133">Transmembrane helix</keyword>
<dbReference type="AlphaFoldDB" id="D2I8K3"/>
<keyword evidence="2" id="KW-0812">Transmembrane</keyword>
<dbReference type="SMART" id="SM00112">
    <property type="entry name" value="CA"/>
    <property type="match status" value="1"/>
</dbReference>
<name>D2I8K3_AILME</name>
<dbReference type="InterPro" id="IPR020894">
    <property type="entry name" value="Cadherin_CS"/>
</dbReference>
<dbReference type="CDD" id="cd11304">
    <property type="entry name" value="Cadherin_repeat"/>
    <property type="match status" value="1"/>
</dbReference>
<dbReference type="GO" id="GO:0007156">
    <property type="term" value="P:homophilic cell adhesion via plasma membrane adhesion molecules"/>
    <property type="evidence" value="ECO:0007669"/>
    <property type="project" value="InterPro"/>
</dbReference>